<feature type="signal peptide" evidence="1">
    <location>
        <begin position="1"/>
        <end position="25"/>
    </location>
</feature>
<keyword evidence="3" id="KW-1185">Reference proteome</keyword>
<keyword evidence="1" id="KW-0732">Signal</keyword>
<dbReference type="Proteomes" id="UP000617628">
    <property type="component" value="Unassembled WGS sequence"/>
</dbReference>
<organism evidence="2 3">
    <name type="scientific">Pelagicoccus mobilis</name>
    <dbReference type="NCBI Taxonomy" id="415221"/>
    <lineage>
        <taxon>Bacteria</taxon>
        <taxon>Pseudomonadati</taxon>
        <taxon>Verrucomicrobiota</taxon>
        <taxon>Opitutia</taxon>
        <taxon>Puniceicoccales</taxon>
        <taxon>Pelagicoccaceae</taxon>
        <taxon>Pelagicoccus</taxon>
    </lineage>
</organism>
<name>A0A934VKI2_9BACT</name>
<gene>
    <name evidence="2" type="ORF">JIN87_07515</name>
</gene>
<evidence type="ECO:0000256" key="1">
    <source>
        <dbReference type="SAM" id="SignalP"/>
    </source>
</evidence>
<dbReference type="RefSeq" id="WP_200354928.1">
    <property type="nucleotide sequence ID" value="NZ_JAENIL010000011.1"/>
</dbReference>
<dbReference type="EMBL" id="JAENIL010000011">
    <property type="protein sequence ID" value="MBK1876711.1"/>
    <property type="molecule type" value="Genomic_DNA"/>
</dbReference>
<reference evidence="2" key="1">
    <citation type="submission" date="2021-01" db="EMBL/GenBank/DDBJ databases">
        <title>Modified the classification status of verrucomicrobia.</title>
        <authorList>
            <person name="Feng X."/>
        </authorList>
    </citation>
    <scope>NUCLEOTIDE SEQUENCE</scope>
    <source>
        <strain evidence="2">KCTC 13126</strain>
    </source>
</reference>
<evidence type="ECO:0000313" key="2">
    <source>
        <dbReference type="EMBL" id="MBK1876711.1"/>
    </source>
</evidence>
<proteinExistence type="predicted"/>
<protein>
    <recommendedName>
        <fullName evidence="4">DUF4136 domain-containing protein</fullName>
    </recommendedName>
</protein>
<comment type="caution">
    <text evidence="2">The sequence shown here is derived from an EMBL/GenBank/DDBJ whole genome shotgun (WGS) entry which is preliminary data.</text>
</comment>
<dbReference type="AlphaFoldDB" id="A0A934VKI2"/>
<dbReference type="PROSITE" id="PS51257">
    <property type="entry name" value="PROKAR_LIPOPROTEIN"/>
    <property type="match status" value="1"/>
</dbReference>
<evidence type="ECO:0000313" key="3">
    <source>
        <dbReference type="Proteomes" id="UP000617628"/>
    </source>
</evidence>
<evidence type="ECO:0008006" key="4">
    <source>
        <dbReference type="Google" id="ProtNLM"/>
    </source>
</evidence>
<feature type="chain" id="PRO_5037625993" description="DUF4136 domain-containing protein" evidence="1">
    <location>
        <begin position="26"/>
        <end position="169"/>
    </location>
</feature>
<sequence length="169" mass="18675">MGKLKPVLISTTLFLLLTLITSCRSTNDWNPFIDLAQHDTIVVNSFASTDPKLGKELADQTASALIKEGYYATVSRTPLAQPSIVVDGTVIRFNKGNLPLRIKTNGRSGHAQLQVEILVTELPSGYEGTQFRMSLDTRLTKPDASRTGRETFSWLQQETAKQIARKLSP</sequence>
<accession>A0A934VKI2</accession>